<dbReference type="CDD" id="cd00267">
    <property type="entry name" value="ABC_ATPase"/>
    <property type="match status" value="1"/>
</dbReference>
<comment type="caution">
    <text evidence="3">The sequence shown here is derived from an EMBL/GenBank/DDBJ whole genome shotgun (WGS) entry which is preliminary data.</text>
</comment>
<evidence type="ECO:0000256" key="1">
    <source>
        <dbReference type="SAM" id="MobiDB-lite"/>
    </source>
</evidence>
<sequence length="472" mass="54376">MEIDINKEILSIHNMCKNKFKVFNKYITHIRFPLFKNIKSNTQIDFDFPITALVGPNGSGKTSVLNALYGAPYKYSTGDFWFSTKVDPIKEGEGSPNRFIYGHFNESFGDIVETRKARVQKKRENRPDPNYWEPTKETSGDGMNIYPEEFKKKYSGRSLDRWNPVKRKVIYINFRSELSAFDKYFYFGHDPAIDVKKRKEKAENTGHKIPNFRYINKKEKIRGDSRKLFQIIESRNTSLKRFGERIAKENRLLSREELKYISYVLNRHYVEARWIKHNLFQGHDGISIIFKTSHVEYSEAFAGSGEVAIASCIVNIINAPKNSLVLLDEPEVSLHPGAQERLLGFLAKMVKEKTIQIVFSTHSPNLISYLPENAIKSFYQLPNGDFGITPNSHPYAAFRRLGDIKRGKILVLVEDRLAKYVVEQAIILMADSALQEIFEVEYMQGGAECILTKRIPIFSDENRKNTLGPVST</sequence>
<dbReference type="GO" id="GO:0016887">
    <property type="term" value="F:ATP hydrolysis activity"/>
    <property type="evidence" value="ECO:0007669"/>
    <property type="project" value="InterPro"/>
</dbReference>
<dbReference type="AlphaFoldDB" id="A0A2G4RDV2"/>
<dbReference type="PANTHER" id="PTHR43581">
    <property type="entry name" value="ATP/GTP PHOSPHATASE"/>
    <property type="match status" value="1"/>
</dbReference>
<gene>
    <name evidence="3" type="ORF">CSR02_04625</name>
</gene>
<protein>
    <recommendedName>
        <fullName evidence="2">ATPase AAA-type core domain-containing protein</fullName>
    </recommendedName>
</protein>
<dbReference type="InterPro" id="IPR027417">
    <property type="entry name" value="P-loop_NTPase"/>
</dbReference>
<feature type="region of interest" description="Disordered" evidence="1">
    <location>
        <begin position="119"/>
        <end position="138"/>
    </location>
</feature>
<dbReference type="InterPro" id="IPR003959">
    <property type="entry name" value="ATPase_AAA_core"/>
</dbReference>
<dbReference type="GO" id="GO:0005524">
    <property type="term" value="F:ATP binding"/>
    <property type="evidence" value="ECO:0007669"/>
    <property type="project" value="InterPro"/>
</dbReference>
<dbReference type="OrthoDB" id="3322489at2"/>
<name>A0A2G4RDV2_9PROT</name>
<dbReference type="EMBL" id="PEBQ01000072">
    <property type="protein sequence ID" value="PHY94744.1"/>
    <property type="molecule type" value="Genomic_DNA"/>
</dbReference>
<dbReference type="PANTHER" id="PTHR43581:SF2">
    <property type="entry name" value="EXCINUCLEASE ATPASE SUBUNIT"/>
    <property type="match status" value="1"/>
</dbReference>
<evidence type="ECO:0000313" key="3">
    <source>
        <dbReference type="EMBL" id="PHY94744.1"/>
    </source>
</evidence>
<keyword evidence="4" id="KW-1185">Reference proteome</keyword>
<accession>A0A2G4RDV2</accession>
<reference evidence="3 4" key="1">
    <citation type="submission" date="2017-10" db="EMBL/GenBank/DDBJ databases">
        <title>Genomic analysis of the genus Acetobacter.</title>
        <authorList>
            <person name="Kim K.H."/>
            <person name="Chun B.H."/>
            <person name="Son A.R."/>
            <person name="Jeon C.O."/>
        </authorList>
    </citation>
    <scope>NUCLEOTIDE SEQUENCE [LARGE SCALE GENOMIC DNA]</scope>
    <source>
        <strain evidence="3 4">LHT 2458</strain>
    </source>
</reference>
<proteinExistence type="predicted"/>
<dbReference type="RefSeq" id="WP_099540739.1">
    <property type="nucleotide sequence ID" value="NZ_PEBQ01000072.1"/>
</dbReference>
<feature type="domain" description="ATPase AAA-type core" evidence="2">
    <location>
        <begin position="50"/>
        <end position="368"/>
    </location>
</feature>
<dbReference type="Pfam" id="PF13304">
    <property type="entry name" value="AAA_21"/>
    <property type="match status" value="1"/>
</dbReference>
<dbReference type="Proteomes" id="UP000228751">
    <property type="component" value="Unassembled WGS sequence"/>
</dbReference>
<evidence type="ECO:0000313" key="4">
    <source>
        <dbReference type="Proteomes" id="UP000228751"/>
    </source>
</evidence>
<dbReference type="InterPro" id="IPR051396">
    <property type="entry name" value="Bact_Antivir_Def_Nuclease"/>
</dbReference>
<dbReference type="SUPFAM" id="SSF52540">
    <property type="entry name" value="P-loop containing nucleoside triphosphate hydrolases"/>
    <property type="match status" value="1"/>
</dbReference>
<dbReference type="Gene3D" id="3.40.50.300">
    <property type="entry name" value="P-loop containing nucleotide triphosphate hydrolases"/>
    <property type="match status" value="1"/>
</dbReference>
<evidence type="ECO:0000259" key="2">
    <source>
        <dbReference type="Pfam" id="PF13304"/>
    </source>
</evidence>
<organism evidence="3 4">
    <name type="scientific">Acetobacter pomorum</name>
    <dbReference type="NCBI Taxonomy" id="65959"/>
    <lineage>
        <taxon>Bacteria</taxon>
        <taxon>Pseudomonadati</taxon>
        <taxon>Pseudomonadota</taxon>
        <taxon>Alphaproteobacteria</taxon>
        <taxon>Acetobacterales</taxon>
        <taxon>Acetobacteraceae</taxon>
        <taxon>Acetobacter</taxon>
    </lineage>
</organism>